<sequence length="89" mass="10328">MKLNIKNETGRLRSVVLGQPNSMGGVPTLEESYDAKSYYTIEHNMYPKEADIISEMNAFEAVLKNMTFRFSVPILLKIIIRFLQEMWLL</sequence>
<proteinExistence type="predicted"/>
<dbReference type="Proteomes" id="UP000254282">
    <property type="component" value="Unassembled WGS sequence"/>
</dbReference>
<dbReference type="EMBL" id="UFVR01000004">
    <property type="protein sequence ID" value="SUX46824.1"/>
    <property type="molecule type" value="Genomic_DNA"/>
</dbReference>
<accession>A0A381FJY2</accession>
<evidence type="ECO:0000313" key="1">
    <source>
        <dbReference type="EMBL" id="SUX46824.1"/>
    </source>
</evidence>
<reference evidence="1 2" key="1">
    <citation type="submission" date="2018-06" db="EMBL/GenBank/DDBJ databases">
        <authorList>
            <consortium name="Pathogen Informatics"/>
            <person name="Doyle S."/>
        </authorList>
    </citation>
    <scope>NUCLEOTIDE SEQUENCE [LARGE SCALE GENOMIC DNA]</scope>
    <source>
        <strain evidence="1 2">NCTC13532</strain>
    </source>
</reference>
<evidence type="ECO:0000313" key="2">
    <source>
        <dbReference type="Proteomes" id="UP000254282"/>
    </source>
</evidence>
<gene>
    <name evidence="1" type="ORF">NCTC13532_02380</name>
</gene>
<name>A0A381FJY2_9FLAO</name>
<protein>
    <submittedName>
        <fullName evidence="1">Uncharacterized protein</fullName>
    </submittedName>
</protein>
<organism evidence="1 2">
    <name type="scientific">Chryseobacterium indoltheticum</name>
    <dbReference type="NCBI Taxonomy" id="254"/>
    <lineage>
        <taxon>Bacteria</taxon>
        <taxon>Pseudomonadati</taxon>
        <taxon>Bacteroidota</taxon>
        <taxon>Flavobacteriia</taxon>
        <taxon>Flavobacteriales</taxon>
        <taxon>Weeksellaceae</taxon>
        <taxon>Chryseobacterium group</taxon>
        <taxon>Chryseobacterium</taxon>
    </lineage>
</organism>
<dbReference type="AlphaFoldDB" id="A0A381FJY2"/>